<dbReference type="Gene3D" id="2.40.50.100">
    <property type="match status" value="1"/>
</dbReference>
<dbReference type="PANTHER" id="PTHR32347">
    <property type="entry name" value="EFFLUX SYSTEM COMPONENT YKNX-RELATED"/>
    <property type="match status" value="1"/>
</dbReference>
<accession>A0A511V7Z2</accession>
<evidence type="ECO:0000256" key="3">
    <source>
        <dbReference type="SAM" id="Coils"/>
    </source>
</evidence>
<dbReference type="PRINTS" id="PR01490">
    <property type="entry name" value="RTXTOXIND"/>
</dbReference>
<reference evidence="5 6" key="1">
    <citation type="submission" date="2019-07" db="EMBL/GenBank/DDBJ databases">
        <title>Whole genome shotgun sequence of Aneurinibacillus danicus NBRC 102444.</title>
        <authorList>
            <person name="Hosoyama A."/>
            <person name="Uohara A."/>
            <person name="Ohji S."/>
            <person name="Ichikawa N."/>
        </authorList>
    </citation>
    <scope>NUCLEOTIDE SEQUENCE [LARGE SCALE GENOMIC DNA]</scope>
    <source>
        <strain evidence="5 6">NBRC 102444</strain>
    </source>
</reference>
<dbReference type="Proteomes" id="UP000321157">
    <property type="component" value="Unassembled WGS sequence"/>
</dbReference>
<dbReference type="InterPro" id="IPR050465">
    <property type="entry name" value="UPF0194_transport"/>
</dbReference>
<comment type="caution">
    <text evidence="5">The sequence shown here is derived from an EMBL/GenBank/DDBJ whole genome shotgun (WGS) entry which is preliminary data.</text>
</comment>
<keyword evidence="6" id="KW-1185">Reference proteome</keyword>
<evidence type="ECO:0000256" key="2">
    <source>
        <dbReference type="ARBA" id="ARBA00023054"/>
    </source>
</evidence>
<dbReference type="InterPro" id="IPR058636">
    <property type="entry name" value="Beta-barrel_YknX"/>
</dbReference>
<dbReference type="SUPFAM" id="SSF111369">
    <property type="entry name" value="HlyD-like secretion proteins"/>
    <property type="match status" value="2"/>
</dbReference>
<evidence type="ECO:0000256" key="1">
    <source>
        <dbReference type="ARBA" id="ARBA00004196"/>
    </source>
</evidence>
<dbReference type="GO" id="GO:0030313">
    <property type="term" value="C:cell envelope"/>
    <property type="evidence" value="ECO:0007669"/>
    <property type="project" value="UniProtKB-SubCell"/>
</dbReference>
<protein>
    <submittedName>
        <fullName evidence="5">Secretion protein HlyD</fullName>
    </submittedName>
</protein>
<dbReference type="Pfam" id="PF25990">
    <property type="entry name" value="Beta-barrel_YknX"/>
    <property type="match status" value="1"/>
</dbReference>
<comment type="subcellular location">
    <subcellularLocation>
        <location evidence="1">Cell envelope</location>
    </subcellularLocation>
</comment>
<gene>
    <name evidence="5" type="ORF">ADA01nite_23990</name>
</gene>
<feature type="coiled-coil region" evidence="3">
    <location>
        <begin position="69"/>
        <end position="150"/>
    </location>
</feature>
<feature type="domain" description="YknX-like beta-barrel" evidence="4">
    <location>
        <begin position="309"/>
        <end position="382"/>
    </location>
</feature>
<dbReference type="EMBL" id="BJXX01000106">
    <property type="protein sequence ID" value="GEN34939.1"/>
    <property type="molecule type" value="Genomic_DNA"/>
</dbReference>
<dbReference type="AlphaFoldDB" id="A0A511V7Z2"/>
<proteinExistence type="predicted"/>
<dbReference type="Gene3D" id="1.10.287.470">
    <property type="entry name" value="Helix hairpin bin"/>
    <property type="match status" value="1"/>
</dbReference>
<evidence type="ECO:0000313" key="5">
    <source>
        <dbReference type="EMBL" id="GEN34939.1"/>
    </source>
</evidence>
<evidence type="ECO:0000259" key="4">
    <source>
        <dbReference type="Pfam" id="PF25990"/>
    </source>
</evidence>
<dbReference type="Gene3D" id="2.40.30.170">
    <property type="match status" value="1"/>
</dbReference>
<sequence length="396" mass="42757">MRNIPICSVLGFLLICMGCGQQSQPAVYSGTIEGKEIAVQSELGGIVKSMTLEEGSRVEKNQKTAELASEEYRLRIDEAKAMADAAKAKLDEAGAGSRTEKIREAVAKVEQAQALSEQASSKTRTVEAQMSVLAANKAQLMNKLEGARNTLAYQQSRLKKAETLGQAGAISEQEIETLRETVNQAQTIVYDIEKQMSTIDAQMNQTRQEEIAGKAAQASAEAGVRAAQANLDLLRAGDTNYTLRGLLAQKEAADSKLAQAKLLLGKTIVRAPETGTILRKHVEAGEVIKPGATLYTLLKKGELEVVVYVPEASLNQVKTGQKAFVRVDAYPNRSFSGTVTRIASQAEFTPKNVQTPDERTKMVFAVTIKLTDGLNELKPGMPADITFAQTKEGARP</sequence>
<dbReference type="RefSeq" id="WP_170230251.1">
    <property type="nucleotide sequence ID" value="NZ_BJXX01000106.1"/>
</dbReference>
<keyword evidence="2 3" id="KW-0175">Coiled coil</keyword>
<organism evidence="5 6">
    <name type="scientific">Aneurinibacillus danicus</name>
    <dbReference type="NCBI Taxonomy" id="267746"/>
    <lineage>
        <taxon>Bacteria</taxon>
        <taxon>Bacillati</taxon>
        <taxon>Bacillota</taxon>
        <taxon>Bacilli</taxon>
        <taxon>Bacillales</taxon>
        <taxon>Paenibacillaceae</taxon>
        <taxon>Aneurinibacillus group</taxon>
        <taxon>Aneurinibacillus</taxon>
    </lineage>
</organism>
<name>A0A511V7Z2_9BACL</name>
<evidence type="ECO:0000313" key="6">
    <source>
        <dbReference type="Proteomes" id="UP000321157"/>
    </source>
</evidence>